<feature type="domain" description="ABC3 transporter permease C-terminal" evidence="8">
    <location>
        <begin position="288"/>
        <end position="398"/>
    </location>
</feature>
<organism evidence="10 11">
    <name type="scientific">Candidatus Chisholmbacteria bacterium RIFCSPHIGHO2_01_FULL_48_12</name>
    <dbReference type="NCBI Taxonomy" id="1797589"/>
    <lineage>
        <taxon>Bacteria</taxon>
        <taxon>Candidatus Chisholmiibacteriota</taxon>
    </lineage>
</organism>
<dbReference type="GO" id="GO:0005886">
    <property type="term" value="C:plasma membrane"/>
    <property type="evidence" value="ECO:0007669"/>
    <property type="project" value="UniProtKB-SubCell"/>
</dbReference>
<dbReference type="PANTHER" id="PTHR30572:SF4">
    <property type="entry name" value="ABC TRANSPORTER PERMEASE YTRF"/>
    <property type="match status" value="1"/>
</dbReference>
<dbReference type="Pfam" id="PF02687">
    <property type="entry name" value="FtsX"/>
    <property type="match status" value="1"/>
</dbReference>
<dbReference type="STRING" id="1797589.A2784_04360"/>
<keyword evidence="2" id="KW-1003">Cell membrane</keyword>
<proteinExistence type="inferred from homology"/>
<dbReference type="GO" id="GO:0022857">
    <property type="term" value="F:transmembrane transporter activity"/>
    <property type="evidence" value="ECO:0007669"/>
    <property type="project" value="TreeGrafter"/>
</dbReference>
<comment type="similarity">
    <text evidence="6">Belongs to the ABC-4 integral membrane protein family.</text>
</comment>
<evidence type="ECO:0000256" key="6">
    <source>
        <dbReference type="ARBA" id="ARBA00038076"/>
    </source>
</evidence>
<dbReference type="InterPro" id="IPR025857">
    <property type="entry name" value="MacB_PCD"/>
</dbReference>
<evidence type="ECO:0000259" key="8">
    <source>
        <dbReference type="Pfam" id="PF02687"/>
    </source>
</evidence>
<gene>
    <name evidence="10" type="ORF">A2784_04360</name>
</gene>
<evidence type="ECO:0000256" key="4">
    <source>
        <dbReference type="ARBA" id="ARBA00022989"/>
    </source>
</evidence>
<feature type="transmembrane region" description="Helical" evidence="7">
    <location>
        <begin position="283"/>
        <end position="306"/>
    </location>
</feature>
<evidence type="ECO:0000256" key="7">
    <source>
        <dbReference type="SAM" id="Phobius"/>
    </source>
</evidence>
<evidence type="ECO:0000256" key="2">
    <source>
        <dbReference type="ARBA" id="ARBA00022475"/>
    </source>
</evidence>
<evidence type="ECO:0000256" key="5">
    <source>
        <dbReference type="ARBA" id="ARBA00023136"/>
    </source>
</evidence>
<evidence type="ECO:0000313" key="10">
    <source>
        <dbReference type="EMBL" id="OGY16473.1"/>
    </source>
</evidence>
<reference evidence="10 11" key="1">
    <citation type="journal article" date="2016" name="Nat. Commun.">
        <title>Thousands of microbial genomes shed light on interconnected biogeochemical processes in an aquifer system.</title>
        <authorList>
            <person name="Anantharaman K."/>
            <person name="Brown C.T."/>
            <person name="Hug L.A."/>
            <person name="Sharon I."/>
            <person name="Castelle C.J."/>
            <person name="Probst A.J."/>
            <person name="Thomas B.C."/>
            <person name="Singh A."/>
            <person name="Wilkins M.J."/>
            <person name="Karaoz U."/>
            <person name="Brodie E.L."/>
            <person name="Williams K.H."/>
            <person name="Hubbard S.S."/>
            <person name="Banfield J.F."/>
        </authorList>
    </citation>
    <scope>NUCLEOTIDE SEQUENCE [LARGE SCALE GENOMIC DNA]</scope>
</reference>
<dbReference type="InterPro" id="IPR003838">
    <property type="entry name" value="ABC3_permease_C"/>
</dbReference>
<evidence type="ECO:0000256" key="1">
    <source>
        <dbReference type="ARBA" id="ARBA00004651"/>
    </source>
</evidence>
<dbReference type="PANTHER" id="PTHR30572">
    <property type="entry name" value="MEMBRANE COMPONENT OF TRANSPORTER-RELATED"/>
    <property type="match status" value="1"/>
</dbReference>
<dbReference type="EMBL" id="MHCH01000044">
    <property type="protein sequence ID" value="OGY16473.1"/>
    <property type="molecule type" value="Genomic_DNA"/>
</dbReference>
<feature type="transmembrane region" description="Helical" evidence="7">
    <location>
        <begin position="366"/>
        <end position="388"/>
    </location>
</feature>
<protein>
    <recommendedName>
        <fullName evidence="12">ABC transporter permease</fullName>
    </recommendedName>
</protein>
<comment type="caution">
    <text evidence="10">The sequence shown here is derived from an EMBL/GenBank/DDBJ whole genome shotgun (WGS) entry which is preliminary data.</text>
</comment>
<evidence type="ECO:0000313" key="11">
    <source>
        <dbReference type="Proteomes" id="UP000177324"/>
    </source>
</evidence>
<name>A0A1G1VM85_9BACT</name>
<feature type="transmembrane region" description="Helical" evidence="7">
    <location>
        <begin position="327"/>
        <end position="354"/>
    </location>
</feature>
<keyword evidence="4 7" id="KW-1133">Transmembrane helix</keyword>
<keyword evidence="3 7" id="KW-0812">Transmembrane</keyword>
<dbReference type="Proteomes" id="UP000177324">
    <property type="component" value="Unassembled WGS sequence"/>
</dbReference>
<sequence>MDLMNLWLTALQSLARNKTRTLLTILGIVIGVGSVIMLMSIGDGLKKYVSGQFEALGSNIVIVLPVNLVDEQGRPATFRGSPPVGGKTFSEKDVRDIKKLHPGIAKVNPQVQKLMRVKSVSKQKQLNVVGSIDEYKEVRSITMASGRFYNDSEVNRFKKVAVLGPTAARDLFPNGNYLGKSVYISSVAFEVIGVTDPRGGGGGLGGNDLDDQIYVPITSLQKLVDSPGVDFIVVKAAGSDQIDGVISAIKTHLLKSRKADTFSVVDQRQLLGTVQSVIGTLTIGLSGIAAISLVVGGIGVMNMMLVTVTERTREIGLRKALGATPRIILLQFLIESVLLSLTGGLIGVLIGGGGSLIVNRFFPTRISGLAIGLALGVSTLVGIVFGILPARRAAKLSPIEALRYE</sequence>
<comment type="subcellular location">
    <subcellularLocation>
        <location evidence="1">Cell membrane</location>
        <topology evidence="1">Multi-pass membrane protein</topology>
    </subcellularLocation>
</comment>
<dbReference type="Pfam" id="PF12704">
    <property type="entry name" value="MacB_PCD"/>
    <property type="match status" value="1"/>
</dbReference>
<feature type="domain" description="MacB-like periplasmic core" evidence="9">
    <location>
        <begin position="21"/>
        <end position="250"/>
    </location>
</feature>
<dbReference type="AlphaFoldDB" id="A0A1G1VM85"/>
<feature type="transmembrane region" description="Helical" evidence="7">
    <location>
        <begin position="21"/>
        <end position="42"/>
    </location>
</feature>
<evidence type="ECO:0008006" key="12">
    <source>
        <dbReference type="Google" id="ProtNLM"/>
    </source>
</evidence>
<dbReference type="InterPro" id="IPR050250">
    <property type="entry name" value="Macrolide_Exporter_MacB"/>
</dbReference>
<keyword evidence="5 7" id="KW-0472">Membrane</keyword>
<evidence type="ECO:0000256" key="3">
    <source>
        <dbReference type="ARBA" id="ARBA00022692"/>
    </source>
</evidence>
<accession>A0A1G1VM85</accession>
<evidence type="ECO:0000259" key="9">
    <source>
        <dbReference type="Pfam" id="PF12704"/>
    </source>
</evidence>